<dbReference type="InterPro" id="IPR014044">
    <property type="entry name" value="CAP_dom"/>
</dbReference>
<comment type="caution">
    <text evidence="3">The sequence shown here is derived from an EMBL/GenBank/DDBJ whole genome shotgun (WGS) entry which is preliminary data.</text>
</comment>
<reference evidence="3 4" key="1">
    <citation type="submission" date="2016-10" db="EMBL/GenBank/DDBJ databases">
        <authorList>
            <person name="Varghese N."/>
            <person name="Submissions S."/>
        </authorList>
    </citation>
    <scope>NUCLEOTIDE SEQUENCE [LARGE SCALE GENOMIC DNA]</scope>
    <source>
        <strain evidence="3 4">FF3</strain>
    </source>
</reference>
<protein>
    <submittedName>
        <fullName evidence="3">Uncharacterized conserved protein YkwD, contains CAP (CSP/antigen 5/PR1) domain</fullName>
    </submittedName>
</protein>
<gene>
    <name evidence="3" type="ORF">SAMN04487940_10633</name>
</gene>
<dbReference type="PROSITE" id="PS51257">
    <property type="entry name" value="PROKAR_LIPOPROTEIN"/>
    <property type="match status" value="1"/>
</dbReference>
<feature type="signal peptide" evidence="1">
    <location>
        <begin position="1"/>
        <end position="17"/>
    </location>
</feature>
<dbReference type="SUPFAM" id="SSF55797">
    <property type="entry name" value="PR-1-like"/>
    <property type="match status" value="1"/>
</dbReference>
<dbReference type="Gene3D" id="3.40.33.10">
    <property type="entry name" value="CAP"/>
    <property type="match status" value="1"/>
</dbReference>
<evidence type="ECO:0000259" key="2">
    <source>
        <dbReference type="Pfam" id="PF00188"/>
    </source>
</evidence>
<organism evidence="3 4">
    <name type="scientific">Marinovum algicola</name>
    <dbReference type="NCBI Taxonomy" id="42444"/>
    <lineage>
        <taxon>Bacteria</taxon>
        <taxon>Pseudomonadati</taxon>
        <taxon>Pseudomonadota</taxon>
        <taxon>Alphaproteobacteria</taxon>
        <taxon>Rhodobacterales</taxon>
        <taxon>Roseobacteraceae</taxon>
        <taxon>Marinovum</taxon>
    </lineage>
</organism>
<dbReference type="EMBL" id="FNYY01000006">
    <property type="protein sequence ID" value="SEJ45384.1"/>
    <property type="molecule type" value="Genomic_DNA"/>
</dbReference>
<accession>A0A975ZNB6</accession>
<dbReference type="InterPro" id="IPR035940">
    <property type="entry name" value="CAP_sf"/>
</dbReference>
<dbReference type="AlphaFoldDB" id="A0A975ZNB6"/>
<keyword evidence="1" id="KW-0732">Signal</keyword>
<dbReference type="RefSeq" id="WP_083416013.1">
    <property type="nucleotide sequence ID" value="NZ_CATLQZ010000002.1"/>
</dbReference>
<evidence type="ECO:0000313" key="4">
    <source>
        <dbReference type="Proteomes" id="UP000182932"/>
    </source>
</evidence>
<feature type="domain" description="SCP" evidence="2">
    <location>
        <begin position="54"/>
        <end position="168"/>
    </location>
</feature>
<dbReference type="PANTHER" id="PTHR31157:SF1">
    <property type="entry name" value="SCP DOMAIN-CONTAINING PROTEIN"/>
    <property type="match status" value="1"/>
</dbReference>
<keyword evidence="4" id="KW-1185">Reference proteome</keyword>
<evidence type="ECO:0000256" key="1">
    <source>
        <dbReference type="SAM" id="SignalP"/>
    </source>
</evidence>
<dbReference type="GeneID" id="80818290"/>
<proteinExistence type="predicted"/>
<dbReference type="Pfam" id="PF00188">
    <property type="entry name" value="CAP"/>
    <property type="match status" value="1"/>
</dbReference>
<sequence>MKRFAVLLLPLVFLVAACTTTPSGPPQLGPDGKPLPKVYRLGAGDEGRVQFRMLDAVNALREARGLANVQLNAQLNAAAATHARDMSVQNRPWHFGSDGSSPIDRVARVGYRGRMLGEAISETYETELETLAAWMEEPGTRDVILAPDARDMGFAYFQESNGKIWWTMVLGAPGAPGYRPDAAIATGPAGLQPIEDIAAAAINLSEDGS</sequence>
<name>A0A975ZNB6_9RHOB</name>
<dbReference type="CDD" id="cd05379">
    <property type="entry name" value="CAP_bacterial"/>
    <property type="match status" value="1"/>
</dbReference>
<feature type="chain" id="PRO_5036757186" evidence="1">
    <location>
        <begin position="18"/>
        <end position="209"/>
    </location>
</feature>
<dbReference type="Proteomes" id="UP000182932">
    <property type="component" value="Unassembled WGS sequence"/>
</dbReference>
<evidence type="ECO:0000313" key="3">
    <source>
        <dbReference type="EMBL" id="SEJ45384.1"/>
    </source>
</evidence>
<dbReference type="PANTHER" id="PTHR31157">
    <property type="entry name" value="SCP DOMAIN-CONTAINING PROTEIN"/>
    <property type="match status" value="1"/>
</dbReference>